<dbReference type="EC" id="6.3.4.19" evidence="1"/>
<dbReference type="PANTHER" id="PTHR43033:SF1">
    <property type="entry name" value="TRNA(ILE)-LYSIDINE SYNTHASE-RELATED"/>
    <property type="match status" value="1"/>
</dbReference>
<evidence type="ECO:0000256" key="2">
    <source>
        <dbReference type="ARBA" id="ARBA00022598"/>
    </source>
</evidence>
<dbReference type="Gene3D" id="3.40.50.620">
    <property type="entry name" value="HUPs"/>
    <property type="match status" value="1"/>
</dbReference>
<keyword evidence="5" id="KW-0067">ATP-binding</keyword>
<keyword evidence="2" id="KW-0436">Ligase</keyword>
<dbReference type="NCBIfam" id="TIGR02432">
    <property type="entry name" value="lysidine_TilS_N"/>
    <property type="match status" value="1"/>
</dbReference>
<dbReference type="CDD" id="cd01992">
    <property type="entry name" value="TilS_N"/>
    <property type="match status" value="1"/>
</dbReference>
<evidence type="ECO:0000256" key="6">
    <source>
        <dbReference type="ARBA" id="ARBA00048539"/>
    </source>
</evidence>
<dbReference type="GO" id="GO:0008033">
    <property type="term" value="P:tRNA processing"/>
    <property type="evidence" value="ECO:0007669"/>
    <property type="project" value="UniProtKB-KW"/>
</dbReference>
<evidence type="ECO:0000256" key="4">
    <source>
        <dbReference type="ARBA" id="ARBA00022741"/>
    </source>
</evidence>
<dbReference type="SUPFAM" id="SSF52402">
    <property type="entry name" value="Adenine nucleotide alpha hydrolases-like"/>
    <property type="match status" value="1"/>
</dbReference>
<gene>
    <name evidence="8" type="ORF">LCGC14_0892290</name>
</gene>
<dbReference type="InterPro" id="IPR014729">
    <property type="entry name" value="Rossmann-like_a/b/a_fold"/>
</dbReference>
<proteinExistence type="inferred from homology"/>
<dbReference type="GO" id="GO:0032267">
    <property type="term" value="F:tRNA(Ile)-lysidine synthase activity"/>
    <property type="evidence" value="ECO:0007669"/>
    <property type="project" value="UniProtKB-EC"/>
</dbReference>
<comment type="catalytic activity">
    <reaction evidence="6">
        <text>cytidine(34) in tRNA(Ile2) + L-lysine + ATP = lysidine(34) in tRNA(Ile2) + AMP + diphosphate + H(+)</text>
        <dbReference type="Rhea" id="RHEA:43744"/>
        <dbReference type="Rhea" id="RHEA-COMP:10625"/>
        <dbReference type="Rhea" id="RHEA-COMP:10670"/>
        <dbReference type="ChEBI" id="CHEBI:15378"/>
        <dbReference type="ChEBI" id="CHEBI:30616"/>
        <dbReference type="ChEBI" id="CHEBI:32551"/>
        <dbReference type="ChEBI" id="CHEBI:33019"/>
        <dbReference type="ChEBI" id="CHEBI:82748"/>
        <dbReference type="ChEBI" id="CHEBI:83665"/>
        <dbReference type="ChEBI" id="CHEBI:456215"/>
        <dbReference type="EC" id="6.3.4.19"/>
    </reaction>
</comment>
<dbReference type="Pfam" id="PF01171">
    <property type="entry name" value="ATP_bind_3"/>
    <property type="match status" value="1"/>
</dbReference>
<dbReference type="InterPro" id="IPR012795">
    <property type="entry name" value="tRNA_Ile_lys_synt_N"/>
</dbReference>
<organism evidence="8">
    <name type="scientific">marine sediment metagenome</name>
    <dbReference type="NCBI Taxonomy" id="412755"/>
    <lineage>
        <taxon>unclassified sequences</taxon>
        <taxon>metagenomes</taxon>
        <taxon>ecological metagenomes</taxon>
    </lineage>
</organism>
<accession>A0A0F9P3N1</accession>
<protein>
    <recommendedName>
        <fullName evidence="1">tRNA(Ile)-lysidine synthetase</fullName>
        <ecNumber evidence="1">6.3.4.19</ecNumber>
    </recommendedName>
</protein>
<dbReference type="GO" id="GO:0005524">
    <property type="term" value="F:ATP binding"/>
    <property type="evidence" value="ECO:0007669"/>
    <property type="project" value="UniProtKB-KW"/>
</dbReference>
<sequence>MTTSALSQRVADSFLPDPPNSIGVAVSGGSDSLALLYLLHDFARAHHIALSVATVDHGLRPEAAAEAKMVAEICALLNVPHTVLPWVGWDARGNLQDAARKERYRLLAQWGRAQGLDLVALGHTADDMAETFVMRLGRRAGVDGLAAIAPQFERNQMRWARPLLSSRRTELQEYLAARNVTWVNDPSNDDDKYTRVRVRKALAVLSELGVDSMALADVAENLKCARDALAHHMLMTARQIAICRTGAVSVDEQAFKTLPSETKRRLVCHALKWVNNAPYSPRSSALRDVFSMLESAPAATIQGCMIRRQGQKLWIFRELNAANSHEASVLDLWDSRWRVVPPPDWTSDLDLLTIRALGPEGLAHCPGWRDIGVPRGVLLASPAVWNRSQLVAAPLAGWAQNWQAVPERGEDVFFATHITH</sequence>
<comment type="caution">
    <text evidence="8">The sequence shown here is derived from an EMBL/GenBank/DDBJ whole genome shotgun (WGS) entry which is preliminary data.</text>
</comment>
<name>A0A0F9P3N1_9ZZZZ</name>
<evidence type="ECO:0000313" key="8">
    <source>
        <dbReference type="EMBL" id="KKN24689.1"/>
    </source>
</evidence>
<reference evidence="8" key="1">
    <citation type="journal article" date="2015" name="Nature">
        <title>Complex archaea that bridge the gap between prokaryotes and eukaryotes.</title>
        <authorList>
            <person name="Spang A."/>
            <person name="Saw J.H."/>
            <person name="Jorgensen S.L."/>
            <person name="Zaremba-Niedzwiedzka K."/>
            <person name="Martijn J."/>
            <person name="Lind A.E."/>
            <person name="van Eijk R."/>
            <person name="Schleper C."/>
            <person name="Guy L."/>
            <person name="Ettema T.J."/>
        </authorList>
    </citation>
    <scope>NUCLEOTIDE SEQUENCE</scope>
</reference>
<dbReference type="PANTHER" id="PTHR43033">
    <property type="entry name" value="TRNA(ILE)-LYSIDINE SYNTHASE-RELATED"/>
    <property type="match status" value="1"/>
</dbReference>
<dbReference type="AlphaFoldDB" id="A0A0F9P3N1"/>
<dbReference type="InterPro" id="IPR011063">
    <property type="entry name" value="TilS/TtcA_N"/>
</dbReference>
<evidence type="ECO:0000259" key="7">
    <source>
        <dbReference type="Pfam" id="PF01171"/>
    </source>
</evidence>
<keyword evidence="4" id="KW-0547">Nucleotide-binding</keyword>
<keyword evidence="3" id="KW-0819">tRNA processing</keyword>
<dbReference type="HAMAP" id="MF_01161">
    <property type="entry name" value="tRNA_Ile_lys_synt"/>
    <property type="match status" value="1"/>
</dbReference>
<evidence type="ECO:0000256" key="3">
    <source>
        <dbReference type="ARBA" id="ARBA00022694"/>
    </source>
</evidence>
<feature type="domain" description="tRNA(Ile)-lysidine/2-thiocytidine synthase N-terminal" evidence="7">
    <location>
        <begin position="22"/>
        <end position="200"/>
    </location>
</feature>
<dbReference type="InterPro" id="IPR012094">
    <property type="entry name" value="tRNA_Ile_lys_synt"/>
</dbReference>
<dbReference type="EMBL" id="LAZR01002863">
    <property type="protein sequence ID" value="KKN24689.1"/>
    <property type="molecule type" value="Genomic_DNA"/>
</dbReference>
<evidence type="ECO:0000256" key="1">
    <source>
        <dbReference type="ARBA" id="ARBA00013267"/>
    </source>
</evidence>
<evidence type="ECO:0000256" key="5">
    <source>
        <dbReference type="ARBA" id="ARBA00022840"/>
    </source>
</evidence>